<dbReference type="GeneID" id="113060669"/>
<gene>
    <name evidence="13" type="primary">LOC113060669</name>
</gene>
<evidence type="ECO:0000256" key="4">
    <source>
        <dbReference type="ARBA" id="ARBA00022989"/>
    </source>
</evidence>
<dbReference type="InterPro" id="IPR052403">
    <property type="entry name" value="LINC-complex_assoc"/>
</dbReference>
<dbReference type="GO" id="GO:0051015">
    <property type="term" value="F:actin filament binding"/>
    <property type="evidence" value="ECO:0007669"/>
    <property type="project" value="TreeGrafter"/>
</dbReference>
<evidence type="ECO:0000313" key="13">
    <source>
        <dbReference type="RefSeq" id="XP_026085568.1"/>
    </source>
</evidence>
<dbReference type="SMART" id="SM01249">
    <property type="entry name" value="KASH"/>
    <property type="match status" value="1"/>
</dbReference>
<proteinExistence type="inferred from homology"/>
<evidence type="ECO:0000256" key="1">
    <source>
        <dbReference type="ARBA" id="ARBA00008619"/>
    </source>
</evidence>
<feature type="region of interest" description="Disordered" evidence="9">
    <location>
        <begin position="1"/>
        <end position="31"/>
    </location>
</feature>
<keyword evidence="12" id="KW-1185">Reference proteome</keyword>
<dbReference type="Proteomes" id="UP000515129">
    <property type="component" value="Chromosome 42"/>
</dbReference>
<evidence type="ECO:0000256" key="9">
    <source>
        <dbReference type="SAM" id="MobiDB-lite"/>
    </source>
</evidence>
<keyword evidence="4 10" id="KW-1133">Transmembrane helix</keyword>
<keyword evidence="5 8" id="KW-0472">Membrane</keyword>
<reference evidence="13" key="1">
    <citation type="submission" date="2025-08" db="UniProtKB">
        <authorList>
            <consortium name="RefSeq"/>
        </authorList>
    </citation>
    <scope>IDENTIFICATION</scope>
    <source>
        <strain evidence="13">Wakin</strain>
        <tissue evidence="13">Muscle</tissue>
    </source>
</reference>
<organism evidence="12 13">
    <name type="scientific">Carassius auratus</name>
    <name type="common">Goldfish</name>
    <dbReference type="NCBI Taxonomy" id="7957"/>
    <lineage>
        <taxon>Eukaryota</taxon>
        <taxon>Metazoa</taxon>
        <taxon>Chordata</taxon>
        <taxon>Craniata</taxon>
        <taxon>Vertebrata</taxon>
        <taxon>Euteleostomi</taxon>
        <taxon>Actinopterygii</taxon>
        <taxon>Neopterygii</taxon>
        <taxon>Teleostei</taxon>
        <taxon>Ostariophysi</taxon>
        <taxon>Cypriniformes</taxon>
        <taxon>Cyprinidae</taxon>
        <taxon>Cyprininae</taxon>
        <taxon>Carassius</taxon>
    </lineage>
</organism>
<sequence length="191" mass="21735">MHRKGCSSHRSPPDDTQMGSQGPQHQADMEAQRKEFEAWLHMENDKLTGILNNQRSLSEKELRIRQNTLKGLNAGVAWGQSQFRKLMAGQQNTSEEEDVELEELRYRWMLYKSKLKEAGDLRGLLKHKGNSGLSFLYRVCRVALPLQLLLLALLLLAFMLPLMDEGTGCSVSNNFARSFSIMLRYDGPPPT</sequence>
<dbReference type="Pfam" id="PF10541">
    <property type="entry name" value="KASH"/>
    <property type="match status" value="1"/>
</dbReference>
<keyword evidence="6" id="KW-0539">Nucleus</keyword>
<accession>A0A6P6LLY9</accession>
<evidence type="ECO:0000256" key="2">
    <source>
        <dbReference type="ARBA" id="ARBA00022692"/>
    </source>
</evidence>
<dbReference type="InterPro" id="IPR012315">
    <property type="entry name" value="KASH"/>
</dbReference>
<evidence type="ECO:0000313" key="12">
    <source>
        <dbReference type="Proteomes" id="UP000515129"/>
    </source>
</evidence>
<evidence type="ECO:0000256" key="5">
    <source>
        <dbReference type="ARBA" id="ARBA00023136"/>
    </source>
</evidence>
<dbReference type="GO" id="GO:0007097">
    <property type="term" value="P:nuclear migration"/>
    <property type="evidence" value="ECO:0007669"/>
    <property type="project" value="TreeGrafter"/>
</dbReference>
<evidence type="ECO:0000256" key="6">
    <source>
        <dbReference type="ARBA" id="ARBA00023242"/>
    </source>
</evidence>
<evidence type="ECO:0000256" key="7">
    <source>
        <dbReference type="ARBA" id="ARBA00046312"/>
    </source>
</evidence>
<feature type="domain" description="KASH" evidence="11">
    <location>
        <begin position="133"/>
        <end position="191"/>
    </location>
</feature>
<comment type="similarity">
    <text evidence="1">Belongs to the nesprin family.</text>
</comment>
<dbReference type="AlphaFoldDB" id="A0A6P6LLY9"/>
<dbReference type="Pfam" id="PF25804">
    <property type="entry name" value="SYNE3"/>
    <property type="match status" value="1"/>
</dbReference>
<dbReference type="RefSeq" id="XP_026085568.1">
    <property type="nucleotide sequence ID" value="XM_026229783.1"/>
</dbReference>
<dbReference type="InterPro" id="IPR057933">
    <property type="entry name" value="SYNE3_dom"/>
</dbReference>
<evidence type="ECO:0000256" key="3">
    <source>
        <dbReference type="ARBA" id="ARBA00022737"/>
    </source>
</evidence>
<dbReference type="GO" id="GO:0005640">
    <property type="term" value="C:nuclear outer membrane"/>
    <property type="evidence" value="ECO:0007669"/>
    <property type="project" value="UniProtKB-SubCell"/>
</dbReference>
<dbReference type="GO" id="GO:0005737">
    <property type="term" value="C:cytoplasm"/>
    <property type="evidence" value="ECO:0007669"/>
    <property type="project" value="TreeGrafter"/>
</dbReference>
<keyword evidence="3" id="KW-0677">Repeat</keyword>
<feature type="topological domain" description="Cytoplasmic" evidence="8">
    <location>
        <begin position="1"/>
        <end position="141"/>
    </location>
</feature>
<keyword evidence="2 8" id="KW-0812">Transmembrane</keyword>
<evidence type="ECO:0000259" key="11">
    <source>
        <dbReference type="PROSITE" id="PS51049"/>
    </source>
</evidence>
<evidence type="ECO:0000256" key="10">
    <source>
        <dbReference type="SAM" id="Phobius"/>
    </source>
</evidence>
<comment type="subcellular location">
    <subcellularLocation>
        <location evidence="7">Nucleus outer membrane</location>
        <topology evidence="7">Single-pass type IV membrane protein</topology>
    </subcellularLocation>
</comment>
<dbReference type="PROSITE" id="PS51049">
    <property type="entry name" value="KASH"/>
    <property type="match status" value="1"/>
</dbReference>
<protein>
    <submittedName>
        <fullName evidence="13">Nesprin-3-like isoform X2</fullName>
    </submittedName>
</protein>
<evidence type="ECO:0000256" key="8">
    <source>
        <dbReference type="PROSITE-ProRule" id="PRU00385"/>
    </source>
</evidence>
<name>A0A6P6LLY9_CARAU</name>
<dbReference type="GO" id="GO:0034993">
    <property type="term" value="C:meiotic nuclear membrane microtubule tethering complex"/>
    <property type="evidence" value="ECO:0007669"/>
    <property type="project" value="TreeGrafter"/>
</dbReference>
<dbReference type="PANTHER" id="PTHR47535:SF9">
    <property type="entry name" value="CALPONIN-HOMOLOGY (CH) DOMAIN-CONTAINING PROTEIN"/>
    <property type="match status" value="1"/>
</dbReference>
<feature type="topological domain" description="Perinuclear space" evidence="8">
    <location>
        <begin position="163"/>
        <end position="191"/>
    </location>
</feature>
<dbReference type="PANTHER" id="PTHR47535">
    <property type="entry name" value="MUSCLE-SPECIFIC PROTEIN 300 KDA, ISOFORM G"/>
    <property type="match status" value="1"/>
</dbReference>
<feature type="transmembrane region" description="Helical" evidence="10">
    <location>
        <begin position="142"/>
        <end position="163"/>
    </location>
</feature>